<dbReference type="FunFam" id="3.30.420.10:FF:000100">
    <property type="entry name" value="3'-5' exonuclease/helicase (Wrn), putative"/>
    <property type="match status" value="1"/>
</dbReference>
<dbReference type="AlphaFoldDB" id="A0A9P8HXW5"/>
<reference evidence="4" key="1">
    <citation type="submission" date="2021-03" db="EMBL/GenBank/DDBJ databases">
        <title>Comparative genomics and phylogenomic investigation of the class Geoglossomycetes provide insights into ecological specialization and systematics.</title>
        <authorList>
            <person name="Melie T."/>
            <person name="Pirro S."/>
            <person name="Miller A.N."/>
            <person name="Quandt A."/>
        </authorList>
    </citation>
    <scope>NUCLEOTIDE SEQUENCE</scope>
    <source>
        <strain evidence="4">GBOQ0MN5Z8</strain>
    </source>
</reference>
<dbReference type="Proteomes" id="UP000698800">
    <property type="component" value="Unassembled WGS sequence"/>
</dbReference>
<evidence type="ECO:0000256" key="1">
    <source>
        <dbReference type="ARBA" id="ARBA00022722"/>
    </source>
</evidence>
<evidence type="ECO:0000256" key="2">
    <source>
        <dbReference type="ARBA" id="ARBA00022801"/>
    </source>
</evidence>
<evidence type="ECO:0000313" key="5">
    <source>
        <dbReference type="Proteomes" id="UP000698800"/>
    </source>
</evidence>
<evidence type="ECO:0000313" key="4">
    <source>
        <dbReference type="EMBL" id="KAH0541917.1"/>
    </source>
</evidence>
<dbReference type="GO" id="GO:0008408">
    <property type="term" value="F:3'-5' exonuclease activity"/>
    <property type="evidence" value="ECO:0007669"/>
    <property type="project" value="InterPro"/>
</dbReference>
<dbReference type="SMART" id="SM00474">
    <property type="entry name" value="35EXOc"/>
    <property type="match status" value="1"/>
</dbReference>
<organism evidence="4 5">
    <name type="scientific">Glutinoglossum americanum</name>
    <dbReference type="NCBI Taxonomy" id="1670608"/>
    <lineage>
        <taxon>Eukaryota</taxon>
        <taxon>Fungi</taxon>
        <taxon>Dikarya</taxon>
        <taxon>Ascomycota</taxon>
        <taxon>Pezizomycotina</taxon>
        <taxon>Geoglossomycetes</taxon>
        <taxon>Geoglossales</taxon>
        <taxon>Geoglossaceae</taxon>
        <taxon>Glutinoglossum</taxon>
    </lineage>
</organism>
<dbReference type="GO" id="GO:0003676">
    <property type="term" value="F:nucleic acid binding"/>
    <property type="evidence" value="ECO:0007669"/>
    <property type="project" value="InterPro"/>
</dbReference>
<dbReference type="OrthoDB" id="1920326at2759"/>
<dbReference type="InterPro" id="IPR051132">
    <property type="entry name" value="3-5_Exonuclease_domain"/>
</dbReference>
<protein>
    <recommendedName>
        <fullName evidence="3">3'-5' exonuclease domain-containing protein</fullName>
    </recommendedName>
</protein>
<dbReference type="EMBL" id="JAGHQL010000065">
    <property type="protein sequence ID" value="KAH0541917.1"/>
    <property type="molecule type" value="Genomic_DNA"/>
</dbReference>
<keyword evidence="1" id="KW-0540">Nuclease</keyword>
<keyword evidence="5" id="KW-1185">Reference proteome</keyword>
<dbReference type="GO" id="GO:0006139">
    <property type="term" value="P:nucleobase-containing compound metabolic process"/>
    <property type="evidence" value="ECO:0007669"/>
    <property type="project" value="InterPro"/>
</dbReference>
<feature type="domain" description="3'-5' exonuclease" evidence="3">
    <location>
        <begin position="192"/>
        <end position="381"/>
    </location>
</feature>
<dbReference type="GO" id="GO:0005737">
    <property type="term" value="C:cytoplasm"/>
    <property type="evidence" value="ECO:0007669"/>
    <property type="project" value="TreeGrafter"/>
</dbReference>
<dbReference type="PANTHER" id="PTHR13620">
    <property type="entry name" value="3-5 EXONUCLEASE"/>
    <property type="match status" value="1"/>
</dbReference>
<sequence length="564" mass="63113">MEEILWSRLLSTNRIEKLHSSGGVQSNGPLKSSFIRLTAFTPTPKFKQMRTHNFHTTSAVVQNIQYPSADTAAEVGVENKGLLIGQERPTLRRSCSEGQLSGSKIAGIRDGASQETTRLLSSDPYRDPSPCSCATAIEPNYTETNNEAPHIPLSYQIPEEAKRKALLAPDNSLAACWHHSLYRGPNGEKVKVHYCKSKETTERVAQYFLNQEVIGFDIEWKPNCRATDGVKDNVSLIQLASEERVALFHIAQYQKHDTLEDLVAPTLKLIMEDPGITKVGVAVQGDCTRLRKFLGVDSRGLFELSHLYRQVEAASTGVGMASRRLVSLARQVEEHLQLPLWKGEVRSSDWTKELKLEQIMYAASDSYAGLRLYDILEGKRKALRPTPPRPSPAELNLPIILPGRLVIQTYEDPIEDECIDNNTVVEGASYKNTTMDIKASPEQGGSSTACKIPVEIPEKPSQVLAAEQWAAEWRDSLPRSQIPRTTKPYLRAYALWHHSGMSVEDVANVLRDPPLQSSTVTNYILESIRLEKLPYDEIRIKDVLKHIPESIAKIRYRSIRALVG</sequence>
<dbReference type="GO" id="GO:0005634">
    <property type="term" value="C:nucleus"/>
    <property type="evidence" value="ECO:0007669"/>
    <property type="project" value="TreeGrafter"/>
</dbReference>
<evidence type="ECO:0000259" key="3">
    <source>
        <dbReference type="SMART" id="SM00474"/>
    </source>
</evidence>
<dbReference type="InterPro" id="IPR012337">
    <property type="entry name" value="RNaseH-like_sf"/>
</dbReference>
<name>A0A9P8HXW5_9PEZI</name>
<dbReference type="SUPFAM" id="SSF53098">
    <property type="entry name" value="Ribonuclease H-like"/>
    <property type="match status" value="1"/>
</dbReference>
<dbReference type="InterPro" id="IPR002562">
    <property type="entry name" value="3'-5'_exonuclease_dom"/>
</dbReference>
<keyword evidence="2" id="KW-0378">Hydrolase</keyword>
<gene>
    <name evidence="4" type="ORF">FGG08_003637</name>
</gene>
<accession>A0A9P8HXW5</accession>
<dbReference type="Pfam" id="PF01612">
    <property type="entry name" value="DNA_pol_A_exo1"/>
    <property type="match status" value="1"/>
</dbReference>
<dbReference type="InterPro" id="IPR036397">
    <property type="entry name" value="RNaseH_sf"/>
</dbReference>
<proteinExistence type="predicted"/>
<dbReference type="CDD" id="cd06141">
    <property type="entry name" value="WRN_exo"/>
    <property type="match status" value="1"/>
</dbReference>
<dbReference type="PANTHER" id="PTHR13620:SF104">
    <property type="entry name" value="EXONUCLEASE 3'-5' DOMAIN-CONTAINING PROTEIN 2"/>
    <property type="match status" value="1"/>
</dbReference>
<comment type="caution">
    <text evidence="4">The sequence shown here is derived from an EMBL/GenBank/DDBJ whole genome shotgun (WGS) entry which is preliminary data.</text>
</comment>
<dbReference type="Gene3D" id="3.30.420.10">
    <property type="entry name" value="Ribonuclease H-like superfamily/Ribonuclease H"/>
    <property type="match status" value="1"/>
</dbReference>